<organism evidence="1 2">
    <name type="scientific">Hibiscus syriacus</name>
    <name type="common">Rose of Sharon</name>
    <dbReference type="NCBI Taxonomy" id="106335"/>
    <lineage>
        <taxon>Eukaryota</taxon>
        <taxon>Viridiplantae</taxon>
        <taxon>Streptophyta</taxon>
        <taxon>Embryophyta</taxon>
        <taxon>Tracheophyta</taxon>
        <taxon>Spermatophyta</taxon>
        <taxon>Magnoliopsida</taxon>
        <taxon>eudicotyledons</taxon>
        <taxon>Gunneridae</taxon>
        <taxon>Pentapetalae</taxon>
        <taxon>rosids</taxon>
        <taxon>malvids</taxon>
        <taxon>Malvales</taxon>
        <taxon>Malvaceae</taxon>
        <taxon>Malvoideae</taxon>
        <taxon>Hibiscus</taxon>
    </lineage>
</organism>
<proteinExistence type="predicted"/>
<accession>A0A6A2YAT7</accession>
<sequence length="378" mass="43090">MVFMSSWKNGGRRIHLWHLESPFNSIPPPPPPPPFNMSAWSCEVHSDFFRLKSINSSQSRSLDMDDPLSREAIVSNSTVDSRRQDGFFDLHFFQLPMKTNPSMIDDEDRFGLHIGLAFTIHITEHRQHSLEESMYSCKVQMEQTSNIQRFNIDLLVKKKIKRGRHSTASFFDLNMEMLTTQHSVQNLYDMMSSSSRGMHSTISLFDLNISITEEPSSLLKEPLREPYTDSAEIGLFIEPESSQFNMNSDDDDLDKFPTNTIHTKPPVHMYEDDYDEMYGPEFMNMPNVDDYIFNSSVNDESTDPSPKSMYATVSNVITDATGCLDETLLRRALLSVSSNVTPARIEPGECAPYDLHLSTVSPARTEPNEARFMIRASA</sequence>
<gene>
    <name evidence="1" type="ORF">F3Y22_tig00111942pilonHSYRG00147</name>
</gene>
<evidence type="ECO:0000313" key="1">
    <source>
        <dbReference type="EMBL" id="KAE8671609.1"/>
    </source>
</evidence>
<dbReference type="AlphaFoldDB" id="A0A6A2YAT7"/>
<dbReference type="EMBL" id="VEPZ02001467">
    <property type="protein sequence ID" value="KAE8671609.1"/>
    <property type="molecule type" value="Genomic_DNA"/>
</dbReference>
<protein>
    <submittedName>
        <fullName evidence="1">Uncharacterized protein</fullName>
    </submittedName>
</protein>
<comment type="caution">
    <text evidence="1">The sequence shown here is derived from an EMBL/GenBank/DDBJ whole genome shotgun (WGS) entry which is preliminary data.</text>
</comment>
<name>A0A6A2YAT7_HIBSY</name>
<reference evidence="1" key="1">
    <citation type="submission" date="2019-09" db="EMBL/GenBank/DDBJ databases">
        <title>Draft genome information of white flower Hibiscus syriacus.</title>
        <authorList>
            <person name="Kim Y.-M."/>
        </authorList>
    </citation>
    <scope>NUCLEOTIDE SEQUENCE [LARGE SCALE GENOMIC DNA]</scope>
    <source>
        <strain evidence="1">YM2019G1</strain>
    </source>
</reference>
<dbReference type="Proteomes" id="UP000436088">
    <property type="component" value="Unassembled WGS sequence"/>
</dbReference>
<keyword evidence="2" id="KW-1185">Reference proteome</keyword>
<evidence type="ECO:0000313" key="2">
    <source>
        <dbReference type="Proteomes" id="UP000436088"/>
    </source>
</evidence>